<dbReference type="Pfam" id="PF03203">
    <property type="entry name" value="MerC"/>
    <property type="match status" value="1"/>
</dbReference>
<accession>A0A4Z0F7N5</accession>
<evidence type="ECO:0000313" key="3">
    <source>
        <dbReference type="EMBL" id="TFZ82242.1"/>
    </source>
</evidence>
<dbReference type="EMBL" id="SRIO01000011">
    <property type="protein sequence ID" value="TFZ82242.1"/>
    <property type="molecule type" value="Genomic_DNA"/>
</dbReference>
<dbReference type="InterPro" id="IPR004891">
    <property type="entry name" value="Mercury-R_MerC"/>
</dbReference>
<dbReference type="GO" id="GO:0016020">
    <property type="term" value="C:membrane"/>
    <property type="evidence" value="ECO:0007669"/>
    <property type="project" value="InterPro"/>
</dbReference>
<reference evidence="3 4" key="1">
    <citation type="journal article" date="2019" name="ISME J.">
        <title>Candidatus Macondimonas diazotrophica, a novel gammaproteobacterial genus dominating crude-oil-contaminated coastal sediments.</title>
        <authorList>
            <person name="Karthikeyan S."/>
            <person name="Konstantinidis K."/>
        </authorList>
    </citation>
    <scope>NUCLEOTIDE SEQUENCE [LARGE SCALE GENOMIC DNA]</scope>
    <source>
        <strain evidence="3 4">KTK01</strain>
    </source>
</reference>
<proteinExistence type="predicted"/>
<dbReference type="GO" id="GO:0015097">
    <property type="term" value="F:mercury ion transmembrane transporter activity"/>
    <property type="evidence" value="ECO:0007669"/>
    <property type="project" value="InterPro"/>
</dbReference>
<evidence type="ECO:0000313" key="4">
    <source>
        <dbReference type="Proteomes" id="UP000297890"/>
    </source>
</evidence>
<keyword evidence="2" id="KW-1133">Transmembrane helix</keyword>
<feature type="region of interest" description="Disordered" evidence="1">
    <location>
        <begin position="149"/>
        <end position="172"/>
    </location>
</feature>
<gene>
    <name evidence="3" type="ORF">E4680_09255</name>
</gene>
<dbReference type="OrthoDB" id="5705567at2"/>
<evidence type="ECO:0000256" key="2">
    <source>
        <dbReference type="SAM" id="Phobius"/>
    </source>
</evidence>
<feature type="transmembrane region" description="Helical" evidence="2">
    <location>
        <begin position="66"/>
        <end position="86"/>
    </location>
</feature>
<keyword evidence="4" id="KW-1185">Reference proteome</keyword>
<protein>
    <submittedName>
        <fullName evidence="3">MerC domain-containing protein</fullName>
    </submittedName>
</protein>
<keyword evidence="2" id="KW-0472">Membrane</keyword>
<feature type="compositionally biased region" description="Basic and acidic residues" evidence="1">
    <location>
        <begin position="149"/>
        <end position="158"/>
    </location>
</feature>
<organism evidence="3 4">
    <name type="scientific">Candidatus Macondimonas diazotrophica</name>
    <dbReference type="NCBI Taxonomy" id="2305248"/>
    <lineage>
        <taxon>Bacteria</taxon>
        <taxon>Pseudomonadati</taxon>
        <taxon>Pseudomonadota</taxon>
        <taxon>Gammaproteobacteria</taxon>
        <taxon>Chromatiales</taxon>
        <taxon>Ectothiorhodospiraceae</taxon>
        <taxon>Candidatus Macondimonas</taxon>
    </lineage>
</organism>
<feature type="transmembrane region" description="Helical" evidence="2">
    <location>
        <begin position="40"/>
        <end position="59"/>
    </location>
</feature>
<comment type="caution">
    <text evidence="3">The sequence shown here is derived from an EMBL/GenBank/DDBJ whole genome shotgun (WGS) entry which is preliminary data.</text>
</comment>
<keyword evidence="2" id="KW-0812">Transmembrane</keyword>
<dbReference type="Proteomes" id="UP000297890">
    <property type="component" value="Unassembled WGS sequence"/>
</dbReference>
<evidence type="ECO:0000256" key="1">
    <source>
        <dbReference type="SAM" id="MobiDB-lite"/>
    </source>
</evidence>
<dbReference type="AlphaFoldDB" id="A0A4Z0F7N5"/>
<sequence>MDLLAISISGLCAVHCLLMPLVLIISPVLSGSLFAGEDFHQLLLWVILPTSGFALWLGCRRHKDRPVLLFGVAGLSLLLLAAFLGHRWFGEWGERLLTVLGGAIMASGHVRNYRLCRRDHCAAQTPSMLANPCFHSALPQVPPRPVSEIRHDRTEADSRTAVGHQRSSGARG</sequence>
<name>A0A4Z0F7N5_9GAMM</name>